<dbReference type="InterPro" id="IPR042238">
    <property type="entry name" value="Rad28/ERCC8/Ckn1/ATCSA-1"/>
</dbReference>
<organism evidence="6 7">
    <name type="scientific">Ajellomyces dermatitidis (strain ER-3 / ATCC MYA-2586)</name>
    <name type="common">Blastomyces dermatitidis</name>
    <dbReference type="NCBI Taxonomy" id="559297"/>
    <lineage>
        <taxon>Eukaryota</taxon>
        <taxon>Fungi</taxon>
        <taxon>Dikarya</taxon>
        <taxon>Ascomycota</taxon>
        <taxon>Pezizomycotina</taxon>
        <taxon>Eurotiomycetes</taxon>
        <taxon>Eurotiomycetidae</taxon>
        <taxon>Onygenales</taxon>
        <taxon>Ajellomycetaceae</taxon>
        <taxon>Blastomyces</taxon>
    </lineage>
</organism>
<gene>
    <name evidence="6" type="ORF">BDCG_08851</name>
</gene>
<dbReference type="PROSITE" id="PS50082">
    <property type="entry name" value="WD_REPEATS_2"/>
    <property type="match status" value="3"/>
</dbReference>
<dbReference type="InterPro" id="IPR019775">
    <property type="entry name" value="WD40_repeat_CS"/>
</dbReference>
<keyword evidence="1 3" id="KW-0853">WD repeat</keyword>
<dbReference type="InterPro" id="IPR036322">
    <property type="entry name" value="WD40_repeat_dom_sf"/>
</dbReference>
<proteinExistence type="predicted"/>
<evidence type="ECO:0000256" key="3">
    <source>
        <dbReference type="PROSITE-ProRule" id="PRU00221"/>
    </source>
</evidence>
<evidence type="ECO:0000313" key="7">
    <source>
        <dbReference type="Proteomes" id="UP000002039"/>
    </source>
</evidence>
<feature type="repeat" description="WD" evidence="3">
    <location>
        <begin position="296"/>
        <end position="337"/>
    </location>
</feature>
<name>A0ABP2EUT3_AJEDR</name>
<evidence type="ECO:0000256" key="1">
    <source>
        <dbReference type="ARBA" id="ARBA00022574"/>
    </source>
</evidence>
<dbReference type="EMBL" id="EQ999984">
    <property type="protein sequence ID" value="EEQ85582.2"/>
    <property type="molecule type" value="Genomic_DNA"/>
</dbReference>
<feature type="region of interest" description="Disordered" evidence="5">
    <location>
        <begin position="37"/>
        <end position="65"/>
    </location>
</feature>
<evidence type="ECO:0000256" key="2">
    <source>
        <dbReference type="ARBA" id="ARBA00022737"/>
    </source>
</evidence>
<dbReference type="SMART" id="SM00320">
    <property type="entry name" value="WD40"/>
    <property type="match status" value="6"/>
</dbReference>
<keyword evidence="2" id="KW-0677">Repeat</keyword>
<dbReference type="GeneID" id="69030350"/>
<dbReference type="InterPro" id="IPR015943">
    <property type="entry name" value="WD40/YVTN_repeat-like_dom_sf"/>
</dbReference>
<evidence type="ECO:0000256" key="5">
    <source>
        <dbReference type="SAM" id="MobiDB-lite"/>
    </source>
</evidence>
<dbReference type="Gene3D" id="2.130.10.10">
    <property type="entry name" value="YVTN repeat-like/Quinoprotein amine dehydrogenase"/>
    <property type="match status" value="1"/>
</dbReference>
<dbReference type="SUPFAM" id="SSF50978">
    <property type="entry name" value="WD40 repeat-like"/>
    <property type="match status" value="1"/>
</dbReference>
<reference evidence="7" key="1">
    <citation type="journal article" date="2015" name="PLoS Genet.">
        <title>The dynamic genome and transcriptome of the human fungal pathogen Blastomyces and close relative Emmonsia.</title>
        <authorList>
            <person name="Munoz J.F."/>
            <person name="Gauthier G.M."/>
            <person name="Desjardins C.A."/>
            <person name="Gallo J.E."/>
            <person name="Holder J."/>
            <person name="Sullivan T.D."/>
            <person name="Marty A.J."/>
            <person name="Carmen J.C."/>
            <person name="Chen Z."/>
            <person name="Ding L."/>
            <person name="Gujja S."/>
            <person name="Magrini V."/>
            <person name="Misas E."/>
            <person name="Mitreva M."/>
            <person name="Priest M."/>
            <person name="Saif S."/>
            <person name="Whiston E.A."/>
            <person name="Young S."/>
            <person name="Zeng Q."/>
            <person name="Goldman W.E."/>
            <person name="Mardis E.R."/>
            <person name="Taylor J.W."/>
            <person name="McEwen J.G."/>
            <person name="Clay O.K."/>
            <person name="Klein B.S."/>
            <person name="Cuomo C.A."/>
        </authorList>
    </citation>
    <scope>NUCLEOTIDE SEQUENCE [LARGE SCALE GENOMIC DNA]</scope>
    <source>
        <strain evidence="7">ER-3 / ATCC MYA-2586</strain>
    </source>
</reference>
<dbReference type="InterPro" id="IPR001680">
    <property type="entry name" value="WD40_rpt"/>
</dbReference>
<evidence type="ECO:0000256" key="4">
    <source>
        <dbReference type="SAM" id="Coils"/>
    </source>
</evidence>
<keyword evidence="7" id="KW-1185">Reference proteome</keyword>
<feature type="coiled-coil region" evidence="4">
    <location>
        <begin position="456"/>
        <end position="483"/>
    </location>
</feature>
<dbReference type="RefSeq" id="XP_045273303.1">
    <property type="nucleotide sequence ID" value="XM_045424627.1"/>
</dbReference>
<dbReference type="Proteomes" id="UP000002039">
    <property type="component" value="Unassembled WGS sequence"/>
</dbReference>
<protein>
    <submittedName>
        <fullName evidence="6">DNA excision repair protein ERCC-8</fullName>
    </submittedName>
</protein>
<dbReference type="PROSITE" id="PS00678">
    <property type="entry name" value="WD_REPEATS_1"/>
    <property type="match status" value="2"/>
</dbReference>
<sequence length="495" mass="53742">MNSYLLNRSQGSVSSSAFHVAHNAHLIRSIEPAPGLRFSSHPAAPALNQGESEPTEDGWKGEEQDELRAHKAGVNVLTIDQYEKRFMVSGGADASVHLWDLETRGSESSHLYKSIASVTKRAHRLSRSTDPSAHTHALTSISIYPFDPTPSTILTTSHDTTLKLSSLQAPTIVPVYTFSLHSTPYSHSFSSHPSSLLLTAVGTSDKTVRLLDLRSGLATHALPGHSAAVLSVSWAPHHEYLLASASNDNRVILFDVRRGGHNSALASLDMDDAVGVIAPHDAPSSFSCRNPFVPGARAHNGAVTGVRWTSNGSHIITSGHDARIRVWDASTGANSLVHFGPRIRNSSSLHLAERAPLVLPSDITGAVLDTLLWPNYGDQDDRGEIFMFALRDGTFIKRLNVPGVPSSRQKMRGKPTALSAARINGLAWRGSGGSGEGMELFSAHGDGTIRAWVSRTADEEHEIAEEEEEMEDKKRKRDVLDEVYRGLMNRNVTFT</sequence>
<accession>A0ABP2EUT3</accession>
<feature type="repeat" description="WD" evidence="3">
    <location>
        <begin position="222"/>
        <end position="264"/>
    </location>
</feature>
<dbReference type="PANTHER" id="PTHR46202:SF1">
    <property type="entry name" value="DNA EXCISION REPAIR PROTEIN ERCC-8"/>
    <property type="match status" value="1"/>
</dbReference>
<dbReference type="PROSITE" id="PS50294">
    <property type="entry name" value="WD_REPEATS_REGION"/>
    <property type="match status" value="3"/>
</dbReference>
<keyword evidence="4" id="KW-0175">Coiled coil</keyword>
<feature type="repeat" description="WD" evidence="3">
    <location>
        <begin position="67"/>
        <end position="109"/>
    </location>
</feature>
<evidence type="ECO:0000313" key="6">
    <source>
        <dbReference type="EMBL" id="EEQ85582.2"/>
    </source>
</evidence>
<dbReference type="Pfam" id="PF00400">
    <property type="entry name" value="WD40"/>
    <property type="match status" value="4"/>
</dbReference>
<dbReference type="PANTHER" id="PTHR46202">
    <property type="entry name" value="DNA EXCISION REPAIR PROTEIN ERCC-8"/>
    <property type="match status" value="1"/>
</dbReference>